<keyword evidence="3" id="KW-0847">Vitamin C</keyword>
<dbReference type="Gene3D" id="2.60.120.620">
    <property type="entry name" value="q2cbj1_9rhob like domain"/>
    <property type="match status" value="1"/>
</dbReference>
<evidence type="ECO:0000256" key="3">
    <source>
        <dbReference type="ARBA" id="ARBA00022896"/>
    </source>
</evidence>
<dbReference type="Proteomes" id="UP000624279">
    <property type="component" value="Unassembled WGS sequence"/>
</dbReference>
<evidence type="ECO:0000313" key="8">
    <source>
        <dbReference type="EMBL" id="MBC3873004.1"/>
    </source>
</evidence>
<dbReference type="InterPro" id="IPR005123">
    <property type="entry name" value="Oxoglu/Fe-dep_dioxygenase_dom"/>
</dbReference>
<comment type="caution">
    <text evidence="8">The sequence shown here is derived from an EMBL/GenBank/DDBJ whole genome shotgun (WGS) entry which is preliminary data.</text>
</comment>
<gene>
    <name evidence="8" type="ORF">H8K55_05355</name>
</gene>
<protein>
    <submittedName>
        <fullName evidence="8">2OG-Fe(II) oxygenase</fullName>
    </submittedName>
</protein>
<accession>A0ABR6Y8P4</accession>
<feature type="domain" description="Fe2OG dioxygenase" evidence="7">
    <location>
        <begin position="102"/>
        <end position="197"/>
    </location>
</feature>
<sequence>MTEASFPTLCDNLIQHGWSQHNLFLTHELSAILASECRTLHTANMLSVARVGGHQQVGLHTQLRSDQIAWLEAGQSLVCDAYLVMMEQLRVYLNQSLYLGLDNYETHFSFYSPGASYSKHLDRFHNDDARVISVVIYLNENWCIEQGGALRLHPHQLPTLDIAPIACRMVVFLSAEMLHEVLPATRDRMSLTGWFRRRLSP</sequence>
<comment type="cofactor">
    <cofactor evidence="1">
        <name>L-ascorbate</name>
        <dbReference type="ChEBI" id="CHEBI:38290"/>
    </cofactor>
</comment>
<dbReference type="InterPro" id="IPR051559">
    <property type="entry name" value="HIF_prolyl_hydroxylases"/>
</dbReference>
<dbReference type="PROSITE" id="PS51471">
    <property type="entry name" value="FE2OG_OXY"/>
    <property type="match status" value="1"/>
</dbReference>
<keyword evidence="2" id="KW-0479">Metal-binding</keyword>
<evidence type="ECO:0000313" key="9">
    <source>
        <dbReference type="Proteomes" id="UP000624279"/>
    </source>
</evidence>
<proteinExistence type="predicted"/>
<dbReference type="EMBL" id="JACOGA010000004">
    <property type="protein sequence ID" value="MBC3873004.1"/>
    <property type="molecule type" value="Genomic_DNA"/>
</dbReference>
<evidence type="ECO:0000256" key="2">
    <source>
        <dbReference type="ARBA" id="ARBA00022723"/>
    </source>
</evidence>
<evidence type="ECO:0000256" key="4">
    <source>
        <dbReference type="ARBA" id="ARBA00022964"/>
    </source>
</evidence>
<evidence type="ECO:0000256" key="5">
    <source>
        <dbReference type="ARBA" id="ARBA00023002"/>
    </source>
</evidence>
<keyword evidence="4" id="KW-0223">Dioxygenase</keyword>
<keyword evidence="5" id="KW-0560">Oxidoreductase</keyword>
<dbReference type="Pfam" id="PF13640">
    <property type="entry name" value="2OG-FeII_Oxy_3"/>
    <property type="match status" value="1"/>
</dbReference>
<keyword evidence="9" id="KW-1185">Reference proteome</keyword>
<evidence type="ECO:0000256" key="1">
    <source>
        <dbReference type="ARBA" id="ARBA00001961"/>
    </source>
</evidence>
<dbReference type="SMART" id="SM00702">
    <property type="entry name" value="P4Hc"/>
    <property type="match status" value="1"/>
</dbReference>
<dbReference type="InterPro" id="IPR006620">
    <property type="entry name" value="Pro_4_hyd_alph"/>
</dbReference>
<dbReference type="PANTHER" id="PTHR12907">
    <property type="entry name" value="EGL NINE HOMOLOG-RELATED"/>
    <property type="match status" value="1"/>
</dbReference>
<organism evidence="8 9">
    <name type="scientific">Undibacterium flavidum</name>
    <dbReference type="NCBI Taxonomy" id="2762297"/>
    <lineage>
        <taxon>Bacteria</taxon>
        <taxon>Pseudomonadati</taxon>
        <taxon>Pseudomonadota</taxon>
        <taxon>Betaproteobacteria</taxon>
        <taxon>Burkholderiales</taxon>
        <taxon>Oxalobacteraceae</taxon>
        <taxon>Undibacterium</taxon>
    </lineage>
</organism>
<reference evidence="8 9" key="1">
    <citation type="submission" date="2020-08" db="EMBL/GenBank/DDBJ databases">
        <title>Novel species isolated from subtropical streams in China.</title>
        <authorList>
            <person name="Lu H."/>
        </authorList>
    </citation>
    <scope>NUCLEOTIDE SEQUENCE [LARGE SCALE GENOMIC DNA]</scope>
    <source>
        <strain evidence="8 9">LX15W</strain>
    </source>
</reference>
<dbReference type="InterPro" id="IPR044862">
    <property type="entry name" value="Pro_4_hyd_alph_FE2OG_OXY"/>
</dbReference>
<evidence type="ECO:0000256" key="6">
    <source>
        <dbReference type="ARBA" id="ARBA00023004"/>
    </source>
</evidence>
<dbReference type="PANTHER" id="PTHR12907:SF26">
    <property type="entry name" value="HIF PROLYL HYDROXYLASE, ISOFORM C"/>
    <property type="match status" value="1"/>
</dbReference>
<keyword evidence="6" id="KW-0408">Iron</keyword>
<name>A0ABR6Y8P4_9BURK</name>
<evidence type="ECO:0000259" key="7">
    <source>
        <dbReference type="PROSITE" id="PS51471"/>
    </source>
</evidence>